<evidence type="ECO:0000256" key="1">
    <source>
        <dbReference type="ARBA" id="ARBA00022553"/>
    </source>
</evidence>
<dbReference type="SUPFAM" id="SSF50998">
    <property type="entry name" value="Quinoprotein alcohol dehydrogenase-like"/>
    <property type="match status" value="1"/>
</dbReference>
<reference evidence="7 8" key="1">
    <citation type="submission" date="2019-09" db="EMBL/GenBank/DDBJ databases">
        <title>Bird 10,000 Genomes (B10K) Project - Family phase.</title>
        <authorList>
            <person name="Zhang G."/>
        </authorList>
    </citation>
    <scope>NUCLEOTIDE SEQUENCE [LARGE SCALE GENOMIC DNA]</scope>
    <source>
        <strain evidence="7">OUT-0059</strain>
        <tissue evidence="7">Muscle</tissue>
    </source>
</reference>
<dbReference type="InterPro" id="IPR036322">
    <property type="entry name" value="WD40_repeat_dom_sf"/>
</dbReference>
<keyword evidence="3" id="KW-0677">Repeat</keyword>
<feature type="repeat" description="WD" evidence="4">
    <location>
        <begin position="60"/>
        <end position="104"/>
    </location>
</feature>
<name>A0A7L3PJH4_9DEND</name>
<dbReference type="PROSITE" id="PS00678">
    <property type="entry name" value="WD_REPEATS_1"/>
    <property type="match status" value="1"/>
</dbReference>
<evidence type="ECO:0000256" key="3">
    <source>
        <dbReference type="ARBA" id="ARBA00022737"/>
    </source>
</evidence>
<dbReference type="SUPFAM" id="SSF50978">
    <property type="entry name" value="WD40 repeat-like"/>
    <property type="match status" value="1"/>
</dbReference>
<dbReference type="Pfam" id="PF00400">
    <property type="entry name" value="WD40"/>
    <property type="match status" value="5"/>
</dbReference>
<dbReference type="PROSITE" id="PS50294">
    <property type="entry name" value="WD_REPEATS_REGION"/>
    <property type="match status" value="1"/>
</dbReference>
<organism evidence="7 8">
    <name type="scientific">Xiphorhynchus elegans</name>
    <name type="common">elegant woodcreeper</name>
    <dbReference type="NCBI Taxonomy" id="269412"/>
    <lineage>
        <taxon>Eukaryota</taxon>
        <taxon>Metazoa</taxon>
        <taxon>Chordata</taxon>
        <taxon>Craniata</taxon>
        <taxon>Vertebrata</taxon>
        <taxon>Euteleostomi</taxon>
        <taxon>Archelosauria</taxon>
        <taxon>Archosauria</taxon>
        <taxon>Dinosauria</taxon>
        <taxon>Saurischia</taxon>
        <taxon>Theropoda</taxon>
        <taxon>Coelurosauria</taxon>
        <taxon>Aves</taxon>
        <taxon>Neognathae</taxon>
        <taxon>Neoaves</taxon>
        <taxon>Telluraves</taxon>
        <taxon>Australaves</taxon>
        <taxon>Passeriformes</taxon>
        <taxon>Dendrocolaptidae</taxon>
        <taxon>Xiphorhynchus</taxon>
    </lineage>
</organism>
<protein>
    <submittedName>
        <fullName evidence="7">WDR7 protein</fullName>
    </submittedName>
</protein>
<feature type="domain" description="WDR72-like alpha-solenoid" evidence="6">
    <location>
        <begin position="907"/>
        <end position="941"/>
    </location>
</feature>
<accession>A0A7L3PJH4</accession>
<evidence type="ECO:0000313" key="7">
    <source>
        <dbReference type="EMBL" id="NXU91415.1"/>
    </source>
</evidence>
<dbReference type="PANTHER" id="PTHR44099">
    <property type="entry name" value="RABCONNECTIN-3B, ISOFORM A"/>
    <property type="match status" value="1"/>
</dbReference>
<evidence type="ECO:0000256" key="5">
    <source>
        <dbReference type="SAM" id="MobiDB-lite"/>
    </source>
</evidence>
<keyword evidence="8" id="KW-1185">Reference proteome</keyword>
<dbReference type="EMBL" id="VZUH01006381">
    <property type="protein sequence ID" value="NXU91415.1"/>
    <property type="molecule type" value="Genomic_DNA"/>
</dbReference>
<evidence type="ECO:0000313" key="8">
    <source>
        <dbReference type="Proteomes" id="UP000551443"/>
    </source>
</evidence>
<feature type="repeat" description="WD" evidence="4">
    <location>
        <begin position="358"/>
        <end position="405"/>
    </location>
</feature>
<dbReference type="Proteomes" id="UP000551443">
    <property type="component" value="Unassembled WGS sequence"/>
</dbReference>
<keyword evidence="2 4" id="KW-0853">WD repeat</keyword>
<proteinExistence type="predicted"/>
<evidence type="ECO:0000256" key="2">
    <source>
        <dbReference type="ARBA" id="ARBA00022574"/>
    </source>
</evidence>
<dbReference type="InterPro" id="IPR019775">
    <property type="entry name" value="WD40_repeat_CS"/>
</dbReference>
<dbReference type="GO" id="GO:0005737">
    <property type="term" value="C:cytoplasm"/>
    <property type="evidence" value="ECO:0007669"/>
    <property type="project" value="TreeGrafter"/>
</dbReference>
<dbReference type="PROSITE" id="PS50082">
    <property type="entry name" value="WD_REPEATS_2"/>
    <property type="match status" value="4"/>
</dbReference>
<dbReference type="SMART" id="SM00320">
    <property type="entry name" value="WD40"/>
    <property type="match status" value="6"/>
</dbReference>
<dbReference type="InterPro" id="IPR015943">
    <property type="entry name" value="WD40/YVTN_repeat-like_dom_sf"/>
</dbReference>
<dbReference type="Pfam" id="PF23123">
    <property type="entry name" value="WDR72_alpha-sol"/>
    <property type="match status" value="1"/>
</dbReference>
<evidence type="ECO:0000259" key="6">
    <source>
        <dbReference type="Pfam" id="PF23123"/>
    </source>
</evidence>
<dbReference type="Gene3D" id="2.130.10.10">
    <property type="entry name" value="YVTN repeat-like/Quinoprotein amine dehydrogenase"/>
    <property type="match status" value="3"/>
</dbReference>
<feature type="non-terminal residue" evidence="7">
    <location>
        <position position="1365"/>
    </location>
</feature>
<gene>
    <name evidence="7" type="primary">Wdr7</name>
    <name evidence="7" type="ORF">XIPELE_R04213</name>
</gene>
<feature type="repeat" description="WD" evidence="4">
    <location>
        <begin position="454"/>
        <end position="495"/>
    </location>
</feature>
<keyword evidence="1" id="KW-0597">Phosphoprotein</keyword>
<feature type="non-terminal residue" evidence="7">
    <location>
        <position position="1"/>
    </location>
</feature>
<dbReference type="PANTHER" id="PTHR44099:SF3">
    <property type="entry name" value="WD REPEAT-CONTAINING PROTEIN 7"/>
    <property type="match status" value="1"/>
</dbReference>
<dbReference type="InterPro" id="IPR049916">
    <property type="entry name" value="WDR72-like"/>
</dbReference>
<dbReference type="InterPro" id="IPR011047">
    <property type="entry name" value="Quinoprotein_ADH-like_sf"/>
</dbReference>
<feature type="compositionally biased region" description="Basic and acidic residues" evidence="5">
    <location>
        <begin position="666"/>
        <end position="680"/>
    </location>
</feature>
<sequence length="1365" mass="149186">MAGNSLVLPIVLWGRRAPTHCVSSLLLVDGAPVIVTGCHDGQICLWDLARDLEINPRALLFGHTASVTCLSKASASSEKQYIVSASESGEMCLWDVNDGRCIEFTKLACAHTGIQFYQFTVGSQREGRLLCHGHYPEILVVDATSLEVLYSLISKISPDWISSMSIIRSNRTQGDYFLLQGSSVGQVVPAWPWTLPGIGSHSFSGKPVPGGLIDWVKMLPLLICPPVTRFFCGQGEFSYKLLIQGDSSGRLCIWSVPDTLEQQETARGLEATTSTSLQEAFDKLSPRPAGIIDQLSMVPSMPEPLRVTASVYIPAHGRLVCGREDGSIVIVPATQTAIVQLLQGEHTLRRGWPPHRTLRGHRNKVTCLLYPHQASSRYDQRYLISGGVDFSVIIWDIFSGEMKHIFCVHGGEITQLLVPPESCSARVQHCVCSVASDHSVGLLSLREKKCIMLASRHLFPIQVIKWRPSDDYLVVGCSDGSVYVWQMDTGALDRCVMGITAVEILTACDEAVPAAVDSLSHPAVNLKQAMTRRSLAALKNVAHQKLQTLATNLLASEASDKGNLPKYSHNSLMVQAIKTNLTDPDIHVLFFDVEALIIQLLTEEASRPNTALVSPENLQKAPGGSDKGGSFLTGKRAAVLFQQVKETIKENIKEHLLDDEDEDEDAIRQRREDGDPEYRSSKSKPLTLLEYNLTMDTAKLFMSCLHAWGLNSVLDELCLDRLGMLKPHCSVSFGLLSRGGHMSLMLPGYNQPVGKAAPESRELGRKVSLTEGLGKGTYGVSRAVTTQHLLSVISLANTLMSMTNATFIGDHMKKGPTRPPRPGTPEMARVKPPPPVSSHAAQGQIKQVAPAAPSNTDSGHSDTAPALHSCFLVNEGWSQLAAMHCVMLPDLLGLEKFRPPLLEMLARRWQDRCLEVREAAQALLLAELRRMEQAGRKDTIDAWAPYLPHYMDSVISPGVTTEAIQTGTASPDALGTEAKVQEEEQDLVDDDIAAGCLSGLPQPKKVSTSYEERRKQATAIVLLGVIGAEFGAEIEPPKLLSRPRSSSQIPEGFGLTSAGSNYSLARHTCDTIRRTAIDLIGRGFTVWEPYMDVSAVLMGLLELCADAEKQLANITMGLPLSPAADSARSARHALSLIATARPPAFITTIAKEVHRHTALAANTQSQQNIHTTTLARAKGEILRVIEILIEKMPTDVVDLLVEVMDIIMYCLEGSLVKKKGLQECFPAICRFYMVSYYERSHRIAVGARHGSVALYDIRTGKCQTIHGHKGPITAVAFAPDGRYLATYSNSDSHLSFWQMNTSLLGSIGMLNSAPQLRCIKTYQVPPVQPPSPGSHGALRLARLIWTSNRNVILMAHDGKEHRFMV</sequence>
<dbReference type="InterPro" id="IPR001680">
    <property type="entry name" value="WD40_rpt"/>
</dbReference>
<comment type="caution">
    <text evidence="7">The sequence shown here is derived from an EMBL/GenBank/DDBJ whole genome shotgun (WGS) entry which is preliminary data.</text>
</comment>
<evidence type="ECO:0000256" key="4">
    <source>
        <dbReference type="PROSITE-ProRule" id="PRU00221"/>
    </source>
</evidence>
<feature type="region of interest" description="Disordered" evidence="5">
    <location>
        <begin position="809"/>
        <end position="861"/>
    </location>
</feature>
<feature type="region of interest" description="Disordered" evidence="5">
    <location>
        <begin position="655"/>
        <end position="682"/>
    </location>
</feature>
<feature type="repeat" description="WD" evidence="4">
    <location>
        <begin position="1265"/>
        <end position="1301"/>
    </location>
</feature>
<dbReference type="InterPro" id="IPR057848">
    <property type="entry name" value="WDR72_alpha-sol"/>
</dbReference>